<dbReference type="EMBL" id="JAAATW010000001">
    <property type="protein sequence ID" value="NBE06462.1"/>
    <property type="molecule type" value="Genomic_DNA"/>
</dbReference>
<name>A0ABW9Y234_9RHOB</name>
<dbReference type="Pfam" id="PF05433">
    <property type="entry name" value="Rick_17kDa_Anti"/>
    <property type="match status" value="1"/>
</dbReference>
<comment type="caution">
    <text evidence="7">The sequence shown here is derived from an EMBL/GenBank/DDBJ whole genome shotgun (WGS) entry which is preliminary data.</text>
</comment>
<feature type="chain" id="PRO_5046717511" description="17 kDa surface antigen" evidence="5">
    <location>
        <begin position="24"/>
        <end position="86"/>
    </location>
</feature>
<evidence type="ECO:0000313" key="8">
    <source>
        <dbReference type="Proteomes" id="UP001517376"/>
    </source>
</evidence>
<dbReference type="InterPro" id="IPR008816">
    <property type="entry name" value="Gly_zipper_2TM_dom"/>
</dbReference>
<evidence type="ECO:0000313" key="7">
    <source>
        <dbReference type="EMBL" id="NBE06462.1"/>
    </source>
</evidence>
<keyword evidence="4" id="KW-0449">Lipoprotein</keyword>
<accession>A0ABW9Y234</accession>
<evidence type="ECO:0000259" key="6">
    <source>
        <dbReference type="Pfam" id="PF05433"/>
    </source>
</evidence>
<sequence length="86" mass="8491">MKKTILLALLGLGAAACVPADQATLGGAATGAVLGAAVSDSDDRVEGAIIGAAVGGVAGNLIGRANTPNDCIYQDAYGRRYVARCQ</sequence>
<evidence type="ECO:0000256" key="4">
    <source>
        <dbReference type="ARBA" id="ARBA00023288"/>
    </source>
</evidence>
<feature type="signal peptide" evidence="5">
    <location>
        <begin position="1"/>
        <end position="23"/>
    </location>
</feature>
<evidence type="ECO:0000256" key="2">
    <source>
        <dbReference type="ARBA" id="ARBA00008681"/>
    </source>
</evidence>
<comment type="similarity">
    <text evidence="2">Belongs to the rickettsiale 17 kDa surface antigen family.</text>
</comment>
<protein>
    <recommendedName>
        <fullName evidence="3">17 kDa surface antigen</fullName>
    </recommendedName>
</protein>
<keyword evidence="5" id="KW-0732">Signal</keyword>
<keyword evidence="8" id="KW-1185">Reference proteome</keyword>
<evidence type="ECO:0000256" key="1">
    <source>
        <dbReference type="ARBA" id="ARBA00004459"/>
    </source>
</evidence>
<feature type="domain" description="Glycine zipper 2TM" evidence="6">
    <location>
        <begin position="23"/>
        <end position="63"/>
    </location>
</feature>
<dbReference type="RefSeq" id="WP_161765460.1">
    <property type="nucleotide sequence ID" value="NZ_JAAATW010000001.1"/>
</dbReference>
<proteinExistence type="inferred from homology"/>
<dbReference type="PROSITE" id="PS51257">
    <property type="entry name" value="PROKAR_LIPOPROTEIN"/>
    <property type="match status" value="1"/>
</dbReference>
<organism evidence="7 8">
    <name type="scientific">Paragemmobacter ruber</name>
    <dbReference type="NCBI Taxonomy" id="1985673"/>
    <lineage>
        <taxon>Bacteria</taxon>
        <taxon>Pseudomonadati</taxon>
        <taxon>Pseudomonadota</taxon>
        <taxon>Alphaproteobacteria</taxon>
        <taxon>Rhodobacterales</taxon>
        <taxon>Paracoccaceae</taxon>
        <taxon>Paragemmobacter</taxon>
    </lineage>
</organism>
<reference evidence="8" key="1">
    <citation type="submission" date="2020-01" db="EMBL/GenBank/DDBJ databases">
        <title>Sphingomonas sp. strain CSW-10.</title>
        <authorList>
            <person name="Chen W.-M."/>
        </authorList>
    </citation>
    <scope>NUCLEOTIDE SEQUENCE [LARGE SCALE GENOMIC DNA]</scope>
    <source>
        <strain evidence="8">CCP-1</strain>
    </source>
</reference>
<gene>
    <name evidence="7" type="ORF">GU920_02875</name>
</gene>
<comment type="subcellular location">
    <subcellularLocation>
        <location evidence="1">Cell outer membrane</location>
        <topology evidence="1">Lipid-anchor</topology>
    </subcellularLocation>
</comment>
<evidence type="ECO:0000256" key="3">
    <source>
        <dbReference type="ARBA" id="ARBA00015281"/>
    </source>
</evidence>
<evidence type="ECO:0000256" key="5">
    <source>
        <dbReference type="SAM" id="SignalP"/>
    </source>
</evidence>
<dbReference type="Proteomes" id="UP001517376">
    <property type="component" value="Unassembled WGS sequence"/>
</dbReference>